<evidence type="ECO:0000256" key="1">
    <source>
        <dbReference type="SAM" id="MobiDB-lite"/>
    </source>
</evidence>
<keyword evidence="3" id="KW-1185">Reference proteome</keyword>
<reference evidence="2 3" key="1">
    <citation type="submission" date="2024-04" db="EMBL/GenBank/DDBJ databases">
        <authorList>
            <person name="Waldvogel A.-M."/>
            <person name="Schoenle A."/>
        </authorList>
    </citation>
    <scope>NUCLEOTIDE SEQUENCE [LARGE SCALE GENOMIC DNA]</scope>
</reference>
<proteinExistence type="predicted"/>
<accession>A0AAV2MN16</accession>
<dbReference type="Proteomes" id="UP001497482">
    <property type="component" value="Chromosome 8"/>
</dbReference>
<dbReference type="AlphaFoldDB" id="A0AAV2MN16"/>
<gene>
    <name evidence="2" type="ORF">KC01_LOCUS40562</name>
</gene>
<dbReference type="EMBL" id="OZ035830">
    <property type="protein sequence ID" value="CAL1614524.1"/>
    <property type="molecule type" value="Genomic_DNA"/>
</dbReference>
<feature type="region of interest" description="Disordered" evidence="1">
    <location>
        <begin position="1"/>
        <end position="26"/>
    </location>
</feature>
<protein>
    <submittedName>
        <fullName evidence="2">Uncharacterized protein</fullName>
    </submittedName>
</protein>
<sequence>MITGNCLPTPPSPYKNDPNSNVDREYRSNMSRPTLTTEMVCPTLQYTWTWLQSHIRSGQARGCRVVPGVGSEQGLGLIWGRVDCDWGRVCQGVRVLCLGLGRPWGLSVPGARGTVPAGVCPWAGLTLVRGLSLGPGQTLGPGLPGRGCPKGWDLFMGRGYCQRRG</sequence>
<name>A0AAV2MN16_KNICA</name>
<organism evidence="2 3">
    <name type="scientific">Knipowitschia caucasica</name>
    <name type="common">Caucasian dwarf goby</name>
    <name type="synonym">Pomatoschistus caucasicus</name>
    <dbReference type="NCBI Taxonomy" id="637954"/>
    <lineage>
        <taxon>Eukaryota</taxon>
        <taxon>Metazoa</taxon>
        <taxon>Chordata</taxon>
        <taxon>Craniata</taxon>
        <taxon>Vertebrata</taxon>
        <taxon>Euteleostomi</taxon>
        <taxon>Actinopterygii</taxon>
        <taxon>Neopterygii</taxon>
        <taxon>Teleostei</taxon>
        <taxon>Neoteleostei</taxon>
        <taxon>Acanthomorphata</taxon>
        <taxon>Gobiaria</taxon>
        <taxon>Gobiiformes</taxon>
        <taxon>Gobioidei</taxon>
        <taxon>Gobiidae</taxon>
        <taxon>Gobiinae</taxon>
        <taxon>Knipowitschia</taxon>
    </lineage>
</organism>
<evidence type="ECO:0000313" key="3">
    <source>
        <dbReference type="Proteomes" id="UP001497482"/>
    </source>
</evidence>
<evidence type="ECO:0000313" key="2">
    <source>
        <dbReference type="EMBL" id="CAL1614524.1"/>
    </source>
</evidence>